<comment type="caution">
    <text evidence="1">The sequence shown here is derived from an EMBL/GenBank/DDBJ whole genome shotgun (WGS) entry which is preliminary data.</text>
</comment>
<accession>A0ABP8DW94</accession>
<dbReference type="EMBL" id="BAABAT010000122">
    <property type="protein sequence ID" value="GAA4264257.1"/>
    <property type="molecule type" value="Genomic_DNA"/>
</dbReference>
<dbReference type="Proteomes" id="UP001500620">
    <property type="component" value="Unassembled WGS sequence"/>
</dbReference>
<protein>
    <submittedName>
        <fullName evidence="1">Uncharacterized protein</fullName>
    </submittedName>
</protein>
<evidence type="ECO:0000313" key="2">
    <source>
        <dbReference type="Proteomes" id="UP001500620"/>
    </source>
</evidence>
<proteinExistence type="predicted"/>
<reference evidence="2" key="1">
    <citation type="journal article" date="2019" name="Int. J. Syst. Evol. Microbiol.">
        <title>The Global Catalogue of Microorganisms (GCM) 10K type strain sequencing project: providing services to taxonomists for standard genome sequencing and annotation.</title>
        <authorList>
            <consortium name="The Broad Institute Genomics Platform"/>
            <consortium name="The Broad Institute Genome Sequencing Center for Infectious Disease"/>
            <person name="Wu L."/>
            <person name="Ma J."/>
        </authorList>
    </citation>
    <scope>NUCLEOTIDE SEQUENCE [LARGE SCALE GENOMIC DNA]</scope>
    <source>
        <strain evidence="2">JCM 17441</strain>
    </source>
</reference>
<gene>
    <name evidence="1" type="ORF">GCM10022255_116210</name>
</gene>
<dbReference type="RefSeq" id="WP_345144783.1">
    <property type="nucleotide sequence ID" value="NZ_BAABAT010000122.1"/>
</dbReference>
<sequence length="65" mass="6764">MTEAVRQDLGPKGIQVAGVHGSFLGTEMTAYVASELKADPAKVAAYTLDEVAAGSLEILADDITR</sequence>
<keyword evidence="2" id="KW-1185">Reference proteome</keyword>
<evidence type="ECO:0000313" key="1">
    <source>
        <dbReference type="EMBL" id="GAA4264257.1"/>
    </source>
</evidence>
<name>A0ABP8DW94_9ACTN</name>
<organism evidence="1 2">
    <name type="scientific">Dactylosporangium darangshiense</name>
    <dbReference type="NCBI Taxonomy" id="579108"/>
    <lineage>
        <taxon>Bacteria</taxon>
        <taxon>Bacillati</taxon>
        <taxon>Actinomycetota</taxon>
        <taxon>Actinomycetes</taxon>
        <taxon>Micromonosporales</taxon>
        <taxon>Micromonosporaceae</taxon>
        <taxon>Dactylosporangium</taxon>
    </lineage>
</organism>